<comment type="caution">
    <text evidence="2">The sequence shown here is derived from an EMBL/GenBank/DDBJ whole genome shotgun (WGS) entry which is preliminary data.</text>
</comment>
<dbReference type="Gene3D" id="1.20.1280.50">
    <property type="match status" value="1"/>
</dbReference>
<dbReference type="EMBL" id="JARKIF010000003">
    <property type="protein sequence ID" value="KAJ7644566.1"/>
    <property type="molecule type" value="Genomic_DNA"/>
</dbReference>
<proteinExistence type="predicted"/>
<evidence type="ECO:0000313" key="2">
    <source>
        <dbReference type="EMBL" id="KAJ7644566.1"/>
    </source>
</evidence>
<evidence type="ECO:0000259" key="1">
    <source>
        <dbReference type="Pfam" id="PF12937"/>
    </source>
</evidence>
<accession>A0AAD7FYF6</accession>
<reference evidence="2" key="1">
    <citation type="submission" date="2023-03" db="EMBL/GenBank/DDBJ databases">
        <title>Massive genome expansion in bonnet fungi (Mycena s.s.) driven by repeated elements and novel gene families across ecological guilds.</title>
        <authorList>
            <consortium name="Lawrence Berkeley National Laboratory"/>
            <person name="Harder C.B."/>
            <person name="Miyauchi S."/>
            <person name="Viragh M."/>
            <person name="Kuo A."/>
            <person name="Thoen E."/>
            <person name="Andreopoulos B."/>
            <person name="Lu D."/>
            <person name="Skrede I."/>
            <person name="Drula E."/>
            <person name="Henrissat B."/>
            <person name="Morin E."/>
            <person name="Kohler A."/>
            <person name="Barry K."/>
            <person name="LaButti K."/>
            <person name="Morin E."/>
            <person name="Salamov A."/>
            <person name="Lipzen A."/>
            <person name="Mereny Z."/>
            <person name="Hegedus B."/>
            <person name="Baldrian P."/>
            <person name="Stursova M."/>
            <person name="Weitz H."/>
            <person name="Taylor A."/>
            <person name="Grigoriev I.V."/>
            <person name="Nagy L.G."/>
            <person name="Martin F."/>
            <person name="Kauserud H."/>
        </authorList>
    </citation>
    <scope>NUCLEOTIDE SEQUENCE</scope>
    <source>
        <strain evidence="2">9284</strain>
    </source>
</reference>
<dbReference type="AlphaFoldDB" id="A0AAD7FYF6"/>
<gene>
    <name evidence="2" type="ORF">FB45DRAFT_1053296</name>
</gene>
<protein>
    <recommendedName>
        <fullName evidence="1">F-box domain-containing protein</fullName>
    </recommendedName>
</protein>
<dbReference type="Gene3D" id="3.80.10.10">
    <property type="entry name" value="Ribonuclease Inhibitor"/>
    <property type="match status" value="1"/>
</dbReference>
<keyword evidence="3" id="KW-1185">Reference proteome</keyword>
<sequence length="483" mass="53864">MGSILSTLMPEDLCTPNFARQVKGHIIADKSNIARLNAKIQDLRRLREREPAAPRPLIAPIHKLPVELLTEIFLLVLGSREDWLAQALVVSQVCAHWRRVACATPQLWNGEIALNLTKPRSDVYLATTKTLFERSAPLSISVLLENEPVEASPLVDYLYSLAPRWKALTWTQSTSSRLSALPRGVLNNLESVFLLDCTDLPVSSPTDAFLGAQRLRVAALDLRGLGCFRMPWSQLTLVSLTGDGVPSSPAQLFLDILVQCTAAVEVHFSRMMPWTEAPTSSAPIIRLPRLANLELIFGPGGKNITPFFTRLALPALTYLSIYAAIGTSWSSADFTQFQRRSPNVHELLLCGPSLTSDRAVSLLTEYPHLTCINLQFVFRRGGPLNLSSVLDWLTYRDTASAVNAPRLRRLVIMDPRLNDIEEAVWEEMIFSRWWPDAQLANHTGARLETLVLARGRDLLHQFSASFVEKMDQLRTAGLNVMIL</sequence>
<dbReference type="SUPFAM" id="SSF81383">
    <property type="entry name" value="F-box domain"/>
    <property type="match status" value="1"/>
</dbReference>
<organism evidence="2 3">
    <name type="scientific">Roridomyces roridus</name>
    <dbReference type="NCBI Taxonomy" id="1738132"/>
    <lineage>
        <taxon>Eukaryota</taxon>
        <taxon>Fungi</taxon>
        <taxon>Dikarya</taxon>
        <taxon>Basidiomycota</taxon>
        <taxon>Agaricomycotina</taxon>
        <taxon>Agaricomycetes</taxon>
        <taxon>Agaricomycetidae</taxon>
        <taxon>Agaricales</taxon>
        <taxon>Marasmiineae</taxon>
        <taxon>Mycenaceae</taxon>
        <taxon>Roridomyces</taxon>
    </lineage>
</organism>
<dbReference type="Proteomes" id="UP001221142">
    <property type="component" value="Unassembled WGS sequence"/>
</dbReference>
<evidence type="ECO:0000313" key="3">
    <source>
        <dbReference type="Proteomes" id="UP001221142"/>
    </source>
</evidence>
<name>A0AAD7FYF6_9AGAR</name>
<dbReference type="SUPFAM" id="SSF52047">
    <property type="entry name" value="RNI-like"/>
    <property type="match status" value="1"/>
</dbReference>
<feature type="domain" description="F-box" evidence="1">
    <location>
        <begin position="62"/>
        <end position="108"/>
    </location>
</feature>
<dbReference type="Pfam" id="PF12937">
    <property type="entry name" value="F-box-like"/>
    <property type="match status" value="1"/>
</dbReference>
<dbReference type="InterPro" id="IPR001810">
    <property type="entry name" value="F-box_dom"/>
</dbReference>
<dbReference type="InterPro" id="IPR036047">
    <property type="entry name" value="F-box-like_dom_sf"/>
</dbReference>
<dbReference type="InterPro" id="IPR032675">
    <property type="entry name" value="LRR_dom_sf"/>
</dbReference>